<dbReference type="RefSeq" id="WP_116957357.1">
    <property type="nucleotide sequence ID" value="NZ_QVLS01000001.1"/>
</dbReference>
<protein>
    <submittedName>
        <fullName evidence="2">Uncharacterized protein</fullName>
    </submittedName>
</protein>
<name>A0A372EPY0_9BURK</name>
<feature type="transmembrane region" description="Helical" evidence="1">
    <location>
        <begin position="121"/>
        <end position="138"/>
    </location>
</feature>
<feature type="transmembrane region" description="Helical" evidence="1">
    <location>
        <begin position="38"/>
        <end position="57"/>
    </location>
</feature>
<feature type="transmembrane region" description="Helical" evidence="1">
    <location>
        <begin position="69"/>
        <end position="89"/>
    </location>
</feature>
<feature type="transmembrane region" description="Helical" evidence="1">
    <location>
        <begin position="95"/>
        <end position="114"/>
    </location>
</feature>
<evidence type="ECO:0000256" key="1">
    <source>
        <dbReference type="SAM" id="Phobius"/>
    </source>
</evidence>
<gene>
    <name evidence="2" type="ORF">DY262_02340</name>
</gene>
<organism evidence="2 3">
    <name type="scientific">Hydrogenophaga borbori</name>
    <dbReference type="NCBI Taxonomy" id="2294117"/>
    <lineage>
        <taxon>Bacteria</taxon>
        <taxon>Pseudomonadati</taxon>
        <taxon>Pseudomonadota</taxon>
        <taxon>Betaproteobacteria</taxon>
        <taxon>Burkholderiales</taxon>
        <taxon>Comamonadaceae</taxon>
        <taxon>Hydrogenophaga</taxon>
    </lineage>
</organism>
<comment type="caution">
    <text evidence="2">The sequence shown here is derived from an EMBL/GenBank/DDBJ whole genome shotgun (WGS) entry which is preliminary data.</text>
</comment>
<feature type="transmembrane region" description="Helical" evidence="1">
    <location>
        <begin position="203"/>
        <end position="224"/>
    </location>
</feature>
<keyword evidence="1" id="KW-1133">Transmembrane helix</keyword>
<sequence>MASFVYHPAFQSLLLPALLSLACLGALRAGWGQARGPWVSLGAALGLVLALAAWPGLNWPATTQAHKLPWVVLASLLAMVPALASARAAARHHPLRPWLLAALVWGAASAWLLGMGAPLRLLLAAGGGALALGVSAWSTEAPGAEPTAAAGSAGALAVLLLGLVGMAVVAGSLLLAQLALMAAVATAVLGLWAWIGPRAGVRVGAAALMPLASSALVLLCLNLLSGQVPAGVPALLLLALTAPWWLARRAGAARHWRWRPLVVALLAAIPVLAALGWQTMWPGDAGAGAAGEDPYYTPRW</sequence>
<keyword evidence="1" id="KW-0812">Transmembrane</keyword>
<dbReference type="EMBL" id="QVLS01000001">
    <property type="protein sequence ID" value="RFP82684.1"/>
    <property type="molecule type" value="Genomic_DNA"/>
</dbReference>
<accession>A0A372EPY0</accession>
<evidence type="ECO:0000313" key="3">
    <source>
        <dbReference type="Proteomes" id="UP000261931"/>
    </source>
</evidence>
<feature type="transmembrane region" description="Helical" evidence="1">
    <location>
        <begin position="230"/>
        <end position="246"/>
    </location>
</feature>
<dbReference type="Proteomes" id="UP000261931">
    <property type="component" value="Unassembled WGS sequence"/>
</dbReference>
<keyword evidence="1" id="KW-0472">Membrane</keyword>
<keyword evidence="3" id="KW-1185">Reference proteome</keyword>
<reference evidence="2 3" key="1">
    <citation type="submission" date="2018-08" db="EMBL/GenBank/DDBJ databases">
        <title>Hydrogenophaga sp. LA-38 isolated from sludge.</title>
        <authorList>
            <person name="Im W.-T."/>
        </authorList>
    </citation>
    <scope>NUCLEOTIDE SEQUENCE [LARGE SCALE GENOMIC DNA]</scope>
    <source>
        <strain evidence="2 3">LA-38</strain>
    </source>
</reference>
<evidence type="ECO:0000313" key="2">
    <source>
        <dbReference type="EMBL" id="RFP82684.1"/>
    </source>
</evidence>
<feature type="transmembrane region" description="Helical" evidence="1">
    <location>
        <begin position="258"/>
        <end position="277"/>
    </location>
</feature>
<proteinExistence type="predicted"/>
<dbReference type="AlphaFoldDB" id="A0A372EPY0"/>
<feature type="transmembrane region" description="Helical" evidence="1">
    <location>
        <begin position="158"/>
        <end position="191"/>
    </location>
</feature>